<dbReference type="EMBL" id="CYSC01000007">
    <property type="protein sequence ID" value="CUH70676.1"/>
    <property type="molecule type" value="Genomic_DNA"/>
</dbReference>
<name>A0A0P1FCK7_9RHOB</name>
<evidence type="ECO:0000313" key="3">
    <source>
        <dbReference type="EMBL" id="CUH70676.1"/>
    </source>
</evidence>
<keyword evidence="1" id="KW-0812">Transmembrane</keyword>
<protein>
    <submittedName>
        <fullName evidence="3">Uncharacterized protein</fullName>
    </submittedName>
</protein>
<gene>
    <name evidence="2" type="ORF">TL5118_01473</name>
    <name evidence="3" type="ORF">TL5120_00455</name>
</gene>
<evidence type="ECO:0000313" key="5">
    <source>
        <dbReference type="Proteomes" id="UP000051887"/>
    </source>
</evidence>
<proteinExistence type="predicted"/>
<organism evidence="3 5">
    <name type="scientific">Thalassovita autumnalis</name>
    <dbReference type="NCBI Taxonomy" id="2072972"/>
    <lineage>
        <taxon>Bacteria</taxon>
        <taxon>Pseudomonadati</taxon>
        <taxon>Pseudomonadota</taxon>
        <taxon>Alphaproteobacteria</taxon>
        <taxon>Rhodobacterales</taxon>
        <taxon>Roseobacteraceae</taxon>
        <taxon>Thalassovita</taxon>
    </lineage>
</organism>
<reference evidence="3 5" key="1">
    <citation type="submission" date="2015-09" db="EMBL/GenBank/DDBJ databases">
        <authorList>
            <consortium name="Swine Surveillance"/>
        </authorList>
    </citation>
    <scope>NUCLEOTIDE SEQUENCE [LARGE SCALE GENOMIC DNA]</scope>
    <source>
        <strain evidence="3 5">5120</strain>
    </source>
</reference>
<evidence type="ECO:0000313" key="2">
    <source>
        <dbReference type="EMBL" id="CUH65791.1"/>
    </source>
</evidence>
<dbReference type="EMBL" id="CYSB01000025">
    <property type="protein sequence ID" value="CUH65791.1"/>
    <property type="molecule type" value="Genomic_DNA"/>
</dbReference>
<reference evidence="2 4" key="2">
    <citation type="submission" date="2015-09" db="EMBL/GenBank/DDBJ databases">
        <authorList>
            <person name="Rodrigo-Torres L."/>
            <person name="Arahal D.R."/>
        </authorList>
    </citation>
    <scope>NUCLEOTIDE SEQUENCE [LARGE SCALE GENOMIC DNA]</scope>
    <source>
        <strain evidence="2 4">CECT 5118</strain>
    </source>
</reference>
<dbReference type="Proteomes" id="UP000051086">
    <property type="component" value="Unassembled WGS sequence"/>
</dbReference>
<dbReference type="RefSeq" id="WP_165590028.1">
    <property type="nucleotide sequence ID" value="NZ_CYSB01000025.1"/>
</dbReference>
<dbReference type="AlphaFoldDB" id="A0A0P1FCK7"/>
<keyword evidence="1" id="KW-0472">Membrane</keyword>
<sequence length="56" mass="5923">MIALIPAMLTGLFCAVFAFVANAVLSMTGMWAGIGLAFISGFCGSMFATFVLRKKK</sequence>
<dbReference type="Proteomes" id="UP000051887">
    <property type="component" value="Unassembled WGS sequence"/>
</dbReference>
<keyword evidence="1" id="KW-1133">Transmembrane helix</keyword>
<feature type="transmembrane region" description="Helical" evidence="1">
    <location>
        <begin position="28"/>
        <end position="52"/>
    </location>
</feature>
<evidence type="ECO:0000313" key="4">
    <source>
        <dbReference type="Proteomes" id="UP000051086"/>
    </source>
</evidence>
<evidence type="ECO:0000256" key="1">
    <source>
        <dbReference type="SAM" id="Phobius"/>
    </source>
</evidence>
<keyword evidence="4" id="KW-1185">Reference proteome</keyword>
<accession>A0A0P1FCK7</accession>